<evidence type="ECO:0000256" key="1">
    <source>
        <dbReference type="SAM" id="Phobius"/>
    </source>
</evidence>
<feature type="transmembrane region" description="Helical" evidence="1">
    <location>
        <begin position="241"/>
        <end position="261"/>
    </location>
</feature>
<feature type="transmembrane region" description="Helical" evidence="1">
    <location>
        <begin position="337"/>
        <end position="356"/>
    </location>
</feature>
<feature type="transmembrane region" description="Helical" evidence="1">
    <location>
        <begin position="30"/>
        <end position="49"/>
    </location>
</feature>
<proteinExistence type="predicted"/>
<feature type="domain" description="Membrane protein 6-pyruvoyl-tetrahydropterin synthase-related" evidence="2">
    <location>
        <begin position="96"/>
        <end position="459"/>
    </location>
</feature>
<dbReference type="AlphaFoldDB" id="A0A2W4Y3B1"/>
<dbReference type="InterPro" id="IPR018776">
    <property type="entry name" value="Membrane_prot_PTPS-rel_domain"/>
</dbReference>
<reference evidence="3 4" key="2">
    <citation type="submission" date="2018-06" db="EMBL/GenBank/DDBJ databases">
        <title>Metagenomic assembly of (sub)arctic Cyanobacteria and their associated microbiome from non-axenic cultures.</title>
        <authorList>
            <person name="Baurain D."/>
        </authorList>
    </citation>
    <scope>NUCLEOTIDE SEQUENCE [LARGE SCALE GENOMIC DNA]</scope>
    <source>
        <strain evidence="3">ULC027bin1</strain>
    </source>
</reference>
<evidence type="ECO:0000259" key="2">
    <source>
        <dbReference type="Pfam" id="PF10131"/>
    </source>
</evidence>
<dbReference type="Pfam" id="PF10131">
    <property type="entry name" value="PTPS_related"/>
    <property type="match status" value="1"/>
</dbReference>
<organism evidence="3 4">
    <name type="scientific">Phormidesmis priestleyi</name>
    <dbReference type="NCBI Taxonomy" id="268141"/>
    <lineage>
        <taxon>Bacteria</taxon>
        <taxon>Bacillati</taxon>
        <taxon>Cyanobacteriota</taxon>
        <taxon>Cyanophyceae</taxon>
        <taxon>Leptolyngbyales</taxon>
        <taxon>Leptolyngbyaceae</taxon>
        <taxon>Phormidesmis</taxon>
    </lineage>
</organism>
<comment type="caution">
    <text evidence="3">The sequence shown here is derived from an EMBL/GenBank/DDBJ whole genome shotgun (WGS) entry which is preliminary data.</text>
</comment>
<name>A0A2W4Y3B1_9CYAN</name>
<sequence>MQPSQNANYPQRDRTSAVIKPTFKTTLKETLFAIATLALVALTINFKILHDGIIFETHDLHIHLKWLQFFSQQLSEGSLYPRWLGGLNFGYGSPTFTFYPPAVMYLGSALKALGLNAERAMAGLILLATFMAGLGFYLFGRSRWHCVPALCGAIAYMSAPYMIYNVYHRGAIAEVLATSLLPFGLLFTDQLLRQGKRWLALTLCFTFLSLTHLPSLLLYAIAWAIYVISNIAIQRLPLKRLFHLMTAPIIGFGLSSFYLIPAVLEKKLVNLDYMRRVSGGFAANFLPLVGAPQEGLSGHLISMFRYGAASTVVCVITAMALGICFSRSAKTTWIQRALPWLVSLAIVGFLMTFPAYRLWAASPTLQMVQFPWRLMGLFALIYAGALGLAVESFWGFWTWKRPAYGWLAVGLLLCLLAWNMKYSYVLSTRYPGFYAPGDIAAARTEHSWQARAYDRVALTLSAPFSNQLGDVAEYLPLLPNSEVVVARPLRDQPPVTIAKGQAVVTIDQWKGDYRQLSVAVRQPSELHVRTYNYPAWHAYVNGQSAPIQTTSSGLIGLTLAPGDYRIELRYEATAAMKLGRLFSGLSLLCLGALWVANRRSRVKSPAKTIRC</sequence>
<keyword evidence="1" id="KW-1133">Transmembrane helix</keyword>
<dbReference type="Proteomes" id="UP000249794">
    <property type="component" value="Unassembled WGS sequence"/>
</dbReference>
<feature type="transmembrane region" description="Helical" evidence="1">
    <location>
        <begin position="120"/>
        <end position="139"/>
    </location>
</feature>
<evidence type="ECO:0000313" key="4">
    <source>
        <dbReference type="Proteomes" id="UP000249794"/>
    </source>
</evidence>
<feature type="transmembrane region" description="Helical" evidence="1">
    <location>
        <begin position="303"/>
        <end position="325"/>
    </location>
</feature>
<gene>
    <name evidence="3" type="ORF">DCF15_00035</name>
</gene>
<dbReference type="EMBL" id="QBMP01000001">
    <property type="protein sequence ID" value="PZO61329.1"/>
    <property type="molecule type" value="Genomic_DNA"/>
</dbReference>
<reference evidence="4" key="1">
    <citation type="submission" date="2018-04" db="EMBL/GenBank/DDBJ databases">
        <authorList>
            <person name="Cornet L."/>
        </authorList>
    </citation>
    <scope>NUCLEOTIDE SEQUENCE [LARGE SCALE GENOMIC DNA]</scope>
</reference>
<feature type="transmembrane region" description="Helical" evidence="1">
    <location>
        <begin position="403"/>
        <end position="420"/>
    </location>
</feature>
<feature type="transmembrane region" description="Helical" evidence="1">
    <location>
        <begin position="199"/>
        <end position="229"/>
    </location>
</feature>
<keyword evidence="1" id="KW-0812">Transmembrane</keyword>
<keyword evidence="1" id="KW-0472">Membrane</keyword>
<feature type="transmembrane region" description="Helical" evidence="1">
    <location>
        <begin position="170"/>
        <end position="187"/>
    </location>
</feature>
<protein>
    <recommendedName>
        <fullName evidence="2">Membrane protein 6-pyruvoyl-tetrahydropterin synthase-related domain-containing protein</fullName>
    </recommendedName>
</protein>
<feature type="transmembrane region" description="Helical" evidence="1">
    <location>
        <begin position="376"/>
        <end position="396"/>
    </location>
</feature>
<evidence type="ECO:0000313" key="3">
    <source>
        <dbReference type="EMBL" id="PZO61329.1"/>
    </source>
</evidence>
<accession>A0A2W4Y3B1</accession>